<protein>
    <submittedName>
        <fullName evidence="2">Uncharacterized protein</fullName>
    </submittedName>
</protein>
<proteinExistence type="predicted"/>
<accession>A0ABQ7UIS0</accession>
<name>A0ABQ7UIS0_SOLTU</name>
<keyword evidence="3" id="KW-1185">Reference proteome</keyword>
<organism evidence="2 3">
    <name type="scientific">Solanum tuberosum</name>
    <name type="common">Potato</name>
    <dbReference type="NCBI Taxonomy" id="4113"/>
    <lineage>
        <taxon>Eukaryota</taxon>
        <taxon>Viridiplantae</taxon>
        <taxon>Streptophyta</taxon>
        <taxon>Embryophyta</taxon>
        <taxon>Tracheophyta</taxon>
        <taxon>Spermatophyta</taxon>
        <taxon>Magnoliopsida</taxon>
        <taxon>eudicotyledons</taxon>
        <taxon>Gunneridae</taxon>
        <taxon>Pentapetalae</taxon>
        <taxon>asterids</taxon>
        <taxon>lamiids</taxon>
        <taxon>Solanales</taxon>
        <taxon>Solanaceae</taxon>
        <taxon>Solanoideae</taxon>
        <taxon>Solaneae</taxon>
        <taxon>Solanum</taxon>
    </lineage>
</organism>
<keyword evidence="1" id="KW-0812">Transmembrane</keyword>
<reference evidence="2 3" key="1">
    <citation type="journal article" date="2021" name="bioRxiv">
        <title>Chromosome-scale and haplotype-resolved genome assembly of a tetraploid potato cultivar.</title>
        <authorList>
            <person name="Sun H."/>
            <person name="Jiao W.-B."/>
            <person name="Krause K."/>
            <person name="Campoy J.A."/>
            <person name="Goel M."/>
            <person name="Folz-Donahue K."/>
            <person name="Kukat C."/>
            <person name="Huettel B."/>
            <person name="Schneeberger K."/>
        </authorList>
    </citation>
    <scope>NUCLEOTIDE SEQUENCE [LARGE SCALE GENOMIC DNA]</scope>
    <source>
        <strain evidence="2">SolTubOtavaFocal</strain>
        <tissue evidence="2">Leaves</tissue>
    </source>
</reference>
<evidence type="ECO:0000313" key="3">
    <source>
        <dbReference type="Proteomes" id="UP000826656"/>
    </source>
</evidence>
<evidence type="ECO:0000256" key="1">
    <source>
        <dbReference type="SAM" id="Phobius"/>
    </source>
</evidence>
<dbReference type="InterPro" id="IPR004158">
    <property type="entry name" value="DUF247_pln"/>
</dbReference>
<dbReference type="PANTHER" id="PTHR31170:SF25">
    <property type="entry name" value="BNAA09G04570D PROTEIN"/>
    <property type="match status" value="1"/>
</dbReference>
<evidence type="ECO:0000313" key="2">
    <source>
        <dbReference type="EMBL" id="KAH0749510.1"/>
    </source>
</evidence>
<dbReference type="EMBL" id="JAIVGD010000019">
    <property type="protein sequence ID" value="KAH0749510.1"/>
    <property type="molecule type" value="Genomic_DNA"/>
</dbReference>
<keyword evidence="1" id="KW-0472">Membrane</keyword>
<dbReference type="Proteomes" id="UP000826656">
    <property type="component" value="Unassembled WGS sequence"/>
</dbReference>
<sequence length="351" mass="40651">MASNCSTSNFDEHRWIIQIRRTLDEELEEDTEIPVCIFNVPKALLLSDQDCYVPQLVAIGPYHYWRSDLHDMERYKLAAAKRTQKHLYSLKFQHLVEQLIKFEHRIRCSYHKYLNFNGETLAWMMAVDASFLLEFLQIYAIKEEKAEVNSESNMNKPPLFEELAIPSVTELSKSGVNFVATNKGIMSINFDDTKIKFHLPRVSLDVNTEVILRNLVAYEACNASGPLVFTRYTELMNGIIDTEEDAVLLREKGIILNRLKSDKEVANLWNGMSRSLRLTKVPFIDKVIEDVNGFYNGRWSIKIGKMMKHYVFGSWKFLTFLAAIMLLMLMTLQAFCSVYKCARIFHTQNSG</sequence>
<comment type="caution">
    <text evidence="2">The sequence shown here is derived from an EMBL/GenBank/DDBJ whole genome shotgun (WGS) entry which is preliminary data.</text>
</comment>
<keyword evidence="1" id="KW-1133">Transmembrane helix</keyword>
<dbReference type="PANTHER" id="PTHR31170">
    <property type="entry name" value="BNAC04G53230D PROTEIN"/>
    <property type="match status" value="1"/>
</dbReference>
<feature type="transmembrane region" description="Helical" evidence="1">
    <location>
        <begin position="315"/>
        <end position="335"/>
    </location>
</feature>
<dbReference type="Pfam" id="PF03140">
    <property type="entry name" value="DUF247"/>
    <property type="match status" value="1"/>
</dbReference>
<gene>
    <name evidence="2" type="ORF">KY290_028742</name>
</gene>